<feature type="region of interest" description="Disordered" evidence="1">
    <location>
        <begin position="1"/>
        <end position="48"/>
    </location>
</feature>
<accession>A0A010QYP0</accession>
<feature type="compositionally biased region" description="Low complexity" evidence="1">
    <location>
        <begin position="185"/>
        <end position="199"/>
    </location>
</feature>
<feature type="compositionally biased region" description="Low complexity" evidence="1">
    <location>
        <begin position="1152"/>
        <end position="1221"/>
    </location>
</feature>
<gene>
    <name evidence="2" type="ORF">CFIO01_02546</name>
</gene>
<dbReference type="AlphaFoldDB" id="A0A010QYP0"/>
<name>A0A010QYP0_9PEZI</name>
<feature type="region of interest" description="Disordered" evidence="1">
    <location>
        <begin position="1094"/>
        <end position="1244"/>
    </location>
</feature>
<evidence type="ECO:0000313" key="2">
    <source>
        <dbReference type="EMBL" id="EXF85332.1"/>
    </source>
</evidence>
<comment type="caution">
    <text evidence="2">The sequence shown here is derived from an EMBL/GenBank/DDBJ whole genome shotgun (WGS) entry which is preliminary data.</text>
</comment>
<evidence type="ECO:0000313" key="3">
    <source>
        <dbReference type="Proteomes" id="UP000020467"/>
    </source>
</evidence>
<dbReference type="KEGG" id="cfj:CFIO01_02546"/>
<feature type="region of interest" description="Disordered" evidence="1">
    <location>
        <begin position="690"/>
        <end position="713"/>
    </location>
</feature>
<reference evidence="2 3" key="1">
    <citation type="submission" date="2014-02" db="EMBL/GenBank/DDBJ databases">
        <title>The genome sequence of Colletotrichum fioriniae PJ7.</title>
        <authorList>
            <person name="Baroncelli R."/>
            <person name="Thon M.R."/>
        </authorList>
    </citation>
    <scope>NUCLEOTIDE SEQUENCE [LARGE SCALE GENOMIC DNA]</scope>
    <source>
        <strain evidence="2 3">PJ7</strain>
    </source>
</reference>
<evidence type="ECO:0000256" key="1">
    <source>
        <dbReference type="SAM" id="MobiDB-lite"/>
    </source>
</evidence>
<feature type="region of interest" description="Disordered" evidence="1">
    <location>
        <begin position="815"/>
        <end position="846"/>
    </location>
</feature>
<proteinExistence type="predicted"/>
<feature type="compositionally biased region" description="Basic and acidic residues" evidence="1">
    <location>
        <begin position="816"/>
        <end position="829"/>
    </location>
</feature>
<feature type="region of interest" description="Disordered" evidence="1">
    <location>
        <begin position="93"/>
        <end position="126"/>
    </location>
</feature>
<dbReference type="EMBL" id="JARH01000106">
    <property type="protein sequence ID" value="EXF85332.1"/>
    <property type="molecule type" value="Genomic_DNA"/>
</dbReference>
<feature type="compositionally biased region" description="Polar residues" evidence="1">
    <location>
        <begin position="9"/>
        <end position="22"/>
    </location>
</feature>
<dbReference type="eggNOG" id="ENOG502SEVN">
    <property type="taxonomic scope" value="Eukaryota"/>
</dbReference>
<protein>
    <submittedName>
        <fullName evidence="2">Uncharacterized protein</fullName>
    </submittedName>
</protein>
<keyword evidence="3" id="KW-1185">Reference proteome</keyword>
<feature type="compositionally biased region" description="Low complexity" evidence="1">
    <location>
        <begin position="835"/>
        <end position="845"/>
    </location>
</feature>
<feature type="region of interest" description="Disordered" evidence="1">
    <location>
        <begin position="510"/>
        <end position="543"/>
    </location>
</feature>
<feature type="compositionally biased region" description="Polar residues" evidence="1">
    <location>
        <begin position="162"/>
        <end position="174"/>
    </location>
</feature>
<feature type="compositionally biased region" description="Polar residues" evidence="1">
    <location>
        <begin position="1104"/>
        <end position="1118"/>
    </location>
</feature>
<sequence>MNFPKLTFNPPSGNLTPSPTARSSRDRTASPKRAPAGFSNLEPTQDRTANVDMAFSEFNFTTPTKGGATPISAATTQPARFAPMPLASPVKKFSTAETPRLKAGTARLSTTMPLDAPTKTPSPKKVSFADASFQSLTASTPKLARNLSPKSSPSKPAVSDYSVMSITSPTASLVSNDRSPRSDSDSNQQQAETRAASESPAEEEEHEEEGKEEAGGFESPSKLDVTMADITMVSDFAPSPKKSQQPYTFATTELSEAAKEFSYAYLFPAVYTLTDVPLPSTSFAPESYADFDIAAALAPVPSFARQRARIPRTKHRKPRGLVFEKAIARQVAESLAMEELEAAASFRHIAMKGGLAYALCPRKRQRVAEPTAEDDSEPYWLEDLDESGVIHMIEARRVLRNDLKALPTGPSVHDQRRQYHEEVEKYGEPIVPTCGKRNYDGEKKRAYNNGLLTHTIMAPLLAFPMPELSFDWVLETAIRESNRVHGREQPKHRNVRQPIAIFGESDFSVIEEEEEPQSPTAKLPHFPSTATHHSSSSRKTRLARGAANLEAKLATLQSVVEERSPSPLSSPIRPGFTFAMPSFASTLEITETDHEATEAEHEDDPAAVEVASSMVFFKNRSETSPFKKRKSLPAARRLSFSAPLRRASLPAAGPAQLPVVQDLQDPASESLVGAPDSSVELHAVQSPLEVDSASAAAAQATPERTPSPSPSPVVVDARENPDIFGSFQDHSGSPIQALASLARVFEEAKKTDMDGKVVVSREGGRLIVRFKVSHEHAALFAQEQELVEEPVDTVDLATEPATLTALSPIRPITEAEGEKKTAEEAKVEPVEEEVAQAPSQAPAAAMEEDDSLVILREFVTKHNARKAAMATLPEPVEPAEPAVLSPTPVVEPVAAHSSPDPLASAPILLAATPERNQSIWADTPAFSITSSADRSRSARRASPAVLTGRQPLGSLDVNSPSPKKAKRKAEEVDEREASPEKPQPPKRQRRAKADIPDAKKATNKASDKPADEDDVAPVTNVRTRRQLAVARGEAPAVTKIPVRNKGMSNIRAGEKDLAALTRQNTRNNKGDAISAEEMLEAIKTAPPKIETRAAAAAAKKNNKSVQWAAQLARSQSEDPSVPTIESDEASSSSAELSPDEEKQVGKVRKARASTSKIATTKASTAKTSTSKAPTTKAATSKTLPAKTTAAKATKATQSKLATAPKTEGAKVAKTTKKPTAAAKKELGLSANGTPAKRSARTAKK</sequence>
<organism evidence="2 3">
    <name type="scientific">Colletotrichum fioriniae PJ7</name>
    <dbReference type="NCBI Taxonomy" id="1445577"/>
    <lineage>
        <taxon>Eukaryota</taxon>
        <taxon>Fungi</taxon>
        <taxon>Dikarya</taxon>
        <taxon>Ascomycota</taxon>
        <taxon>Pezizomycotina</taxon>
        <taxon>Sordariomycetes</taxon>
        <taxon>Hypocreomycetidae</taxon>
        <taxon>Glomerellales</taxon>
        <taxon>Glomerellaceae</taxon>
        <taxon>Colletotrichum</taxon>
        <taxon>Colletotrichum acutatum species complex</taxon>
    </lineage>
</organism>
<dbReference type="Proteomes" id="UP000020467">
    <property type="component" value="Unassembled WGS sequence"/>
</dbReference>
<feature type="compositionally biased region" description="Basic and acidic residues" evidence="1">
    <location>
        <begin position="991"/>
        <end position="1009"/>
    </location>
</feature>
<dbReference type="HOGENOM" id="CLU_006951_0_0_1"/>
<feature type="region of interest" description="Disordered" evidence="1">
    <location>
        <begin position="929"/>
        <end position="1020"/>
    </location>
</feature>
<feature type="region of interest" description="Disordered" evidence="1">
    <location>
        <begin position="140"/>
        <end position="220"/>
    </location>
</feature>
<dbReference type="OrthoDB" id="4207369at2759"/>